<dbReference type="AlphaFoldDB" id="F0QYC4"/>
<sequence length="553" mass="63012">MKAKIIYTMDPEKPYGKYLLFNETTGNIEKVLDTLSNSELSNVEVIDYGDYLITPGIIDSHNHLLMMGLHYTFMVNLSDAHNIDDIIQKLREFSGKAEFPWILGYGLYEGRIGRLPTRWDLDKAASDKPVFIMHTSGHYAVCNSKALEIAGITKSTQDPPGGLIGREPDGTPNGILYEPAAMDLVRRYIPQFTVNHYKEAILKIQDEYLKTGITTVKDPGGTGGDIDEELRIRALNELSENNMLKVLVKICLPVFSYEDAKRKVTIARMIREGEKLTFLGFKIFMDGSGLARTAWMRDPWNKNFTEIDDDNRGIPTWNLEELRKTIDYLLSEFPNKMICIHTIGDKAVEEALNIIEDMKMKYPNVSFTLIHVYAPTSRDIERIRENGVMIETQTGFMHFLGKLIISNLGLIRTNRFMNIRNYLEQGIIVCNSSDSDVINHNPIYGLITSIYRTYYVNSIVNTLMNTHEMNPALCDISLYDAFKLYTLNAQRCVHDNSIVALKPGNKADFVVWDLNLLMRCFEDPINCLSNDNIIKNLVIATYINGKIMHKRVA</sequence>
<dbReference type="SUPFAM" id="SSF51338">
    <property type="entry name" value="Composite domain of metallo-dependent hydrolases"/>
    <property type="match status" value="1"/>
</dbReference>
<dbReference type="eggNOG" id="arCOG00691">
    <property type="taxonomic scope" value="Archaea"/>
</dbReference>
<dbReference type="Pfam" id="PF07969">
    <property type="entry name" value="Amidohydro_3"/>
    <property type="match status" value="1"/>
</dbReference>
<dbReference type="Gene3D" id="3.10.310.70">
    <property type="match status" value="1"/>
</dbReference>
<evidence type="ECO:0000313" key="2">
    <source>
        <dbReference type="EMBL" id="ADY01361.1"/>
    </source>
</evidence>
<evidence type="ECO:0000313" key="3">
    <source>
        <dbReference type="Proteomes" id="UP000007485"/>
    </source>
</evidence>
<proteinExistence type="predicted"/>
<keyword evidence="3" id="KW-1185">Reference proteome</keyword>
<dbReference type="CDD" id="cd01300">
    <property type="entry name" value="YtcJ_like"/>
    <property type="match status" value="1"/>
</dbReference>
<dbReference type="SUPFAM" id="SSF51556">
    <property type="entry name" value="Metallo-dependent hydrolases"/>
    <property type="match status" value="1"/>
</dbReference>
<evidence type="ECO:0000259" key="1">
    <source>
        <dbReference type="Pfam" id="PF07969"/>
    </source>
</evidence>
<organism evidence="2 3">
    <name type="scientific">Vulcanisaeta moutnovskia (strain 768-28)</name>
    <dbReference type="NCBI Taxonomy" id="985053"/>
    <lineage>
        <taxon>Archaea</taxon>
        <taxon>Thermoproteota</taxon>
        <taxon>Thermoprotei</taxon>
        <taxon>Thermoproteales</taxon>
        <taxon>Thermoproteaceae</taxon>
        <taxon>Vulcanisaeta</taxon>
    </lineage>
</organism>
<dbReference type="Gene3D" id="2.30.40.10">
    <property type="entry name" value="Urease, subunit C, domain 1"/>
    <property type="match status" value="1"/>
</dbReference>
<dbReference type="PANTHER" id="PTHR22642">
    <property type="entry name" value="IMIDAZOLONEPROPIONASE"/>
    <property type="match status" value="1"/>
</dbReference>
<reference evidence="2 3" key="1">
    <citation type="journal article" date="2011" name="J. Bacteriol.">
        <title>Complete genome sequence of 'Vulcanisaeta moutnovskia' strain 768-28, a novel member of the hyperthermophilic crenarchaeal genus vulcanisaeta.</title>
        <authorList>
            <person name="Gumerov V.M."/>
            <person name="Mardanov A.V."/>
            <person name="Beletsky A.V."/>
            <person name="Prokofeva M.I."/>
            <person name="Bonch-Osmolovskaya E.A."/>
            <person name="Ravin N.V."/>
            <person name="Skryabin K.G."/>
        </authorList>
    </citation>
    <scope>NUCLEOTIDE SEQUENCE [LARGE SCALE GENOMIC DNA]</scope>
    <source>
        <strain evidence="2 3">768-28</strain>
    </source>
</reference>
<dbReference type="HOGENOM" id="CLU_009942_2_0_2"/>
<dbReference type="InterPro" id="IPR011059">
    <property type="entry name" value="Metal-dep_hydrolase_composite"/>
</dbReference>
<protein>
    <submittedName>
        <fullName evidence="2">Amidohydrolase 3</fullName>
    </submittedName>
</protein>
<gene>
    <name evidence="2" type="ordered locus">VMUT_1156</name>
</gene>
<dbReference type="InterPro" id="IPR013108">
    <property type="entry name" value="Amidohydro_3"/>
</dbReference>
<feature type="domain" description="Amidohydrolase 3" evidence="1">
    <location>
        <begin position="44"/>
        <end position="548"/>
    </location>
</feature>
<dbReference type="Gene3D" id="3.20.20.140">
    <property type="entry name" value="Metal-dependent hydrolases"/>
    <property type="match status" value="1"/>
</dbReference>
<dbReference type="InterPro" id="IPR032466">
    <property type="entry name" value="Metal_Hydrolase"/>
</dbReference>
<dbReference type="InterPro" id="IPR033932">
    <property type="entry name" value="YtcJ-like"/>
</dbReference>
<dbReference type="Proteomes" id="UP000007485">
    <property type="component" value="Chromosome"/>
</dbReference>
<dbReference type="EMBL" id="CP002529">
    <property type="protein sequence ID" value="ADY01361.1"/>
    <property type="molecule type" value="Genomic_DNA"/>
</dbReference>
<accession>F0QYC4</accession>
<dbReference type="STRING" id="985053.VMUT_1156"/>
<dbReference type="GO" id="GO:0016810">
    <property type="term" value="F:hydrolase activity, acting on carbon-nitrogen (but not peptide) bonds"/>
    <property type="evidence" value="ECO:0007669"/>
    <property type="project" value="InterPro"/>
</dbReference>
<dbReference type="PANTHER" id="PTHR22642:SF2">
    <property type="entry name" value="PROTEIN LONG AFTER FAR-RED 3"/>
    <property type="match status" value="1"/>
</dbReference>
<name>F0QYC4_VULM7</name>
<dbReference type="KEGG" id="vmo:VMUT_1156"/>